<keyword evidence="6" id="KW-0963">Cytoplasm</keyword>
<name>E0XU81_9CHLR</name>
<dbReference type="EC" id="6.3.4.19" evidence="6"/>
<keyword evidence="3 6" id="KW-0547">Nucleotide-binding</keyword>
<evidence type="ECO:0000313" key="8">
    <source>
        <dbReference type="EMBL" id="ADI17972.1"/>
    </source>
</evidence>
<dbReference type="GO" id="GO:0005737">
    <property type="term" value="C:cytoplasm"/>
    <property type="evidence" value="ECO:0007669"/>
    <property type="project" value="UniProtKB-SubCell"/>
</dbReference>
<feature type="domain" description="tRNA(Ile)-lysidine/2-thiocytidine synthase N-terminal" evidence="7">
    <location>
        <begin position="30"/>
        <end position="228"/>
    </location>
</feature>
<comment type="similarity">
    <text evidence="6">Belongs to the tRNA(Ile)-lysidine synthase family.</text>
</comment>
<evidence type="ECO:0000256" key="4">
    <source>
        <dbReference type="ARBA" id="ARBA00022840"/>
    </source>
</evidence>
<dbReference type="EMBL" id="GU474878">
    <property type="protein sequence ID" value="ADI17972.1"/>
    <property type="molecule type" value="Genomic_DNA"/>
</dbReference>
<dbReference type="SUPFAM" id="SSF82829">
    <property type="entry name" value="MesJ substrate recognition domain-like"/>
    <property type="match status" value="1"/>
</dbReference>
<evidence type="ECO:0000259" key="7">
    <source>
        <dbReference type="Pfam" id="PF01171"/>
    </source>
</evidence>
<dbReference type="SUPFAM" id="SSF52402">
    <property type="entry name" value="Adenine nucleotide alpha hydrolases-like"/>
    <property type="match status" value="1"/>
</dbReference>
<evidence type="ECO:0000256" key="1">
    <source>
        <dbReference type="ARBA" id="ARBA00022598"/>
    </source>
</evidence>
<dbReference type="InterPro" id="IPR011063">
    <property type="entry name" value="TilS/TtcA_N"/>
</dbReference>
<evidence type="ECO:0000256" key="3">
    <source>
        <dbReference type="ARBA" id="ARBA00022741"/>
    </source>
</evidence>
<dbReference type="Pfam" id="PF01171">
    <property type="entry name" value="ATP_bind_3"/>
    <property type="match status" value="1"/>
</dbReference>
<organism evidence="8">
    <name type="scientific">uncultured Chloroflexi bacterium HF0200_09I09</name>
    <dbReference type="NCBI Taxonomy" id="710736"/>
    <lineage>
        <taxon>Bacteria</taxon>
        <taxon>Bacillati</taxon>
        <taxon>Chloroflexota</taxon>
        <taxon>environmental samples</taxon>
    </lineage>
</organism>
<comment type="domain">
    <text evidence="6">The N-terminal region contains the highly conserved SGGXDS motif, predicted to be a P-loop motif involved in ATP binding.</text>
</comment>
<dbReference type="HAMAP" id="MF_01161">
    <property type="entry name" value="tRNA_Ile_lys_synt"/>
    <property type="match status" value="1"/>
</dbReference>
<proteinExistence type="inferred from homology"/>
<comment type="subcellular location">
    <subcellularLocation>
        <location evidence="6">Cytoplasm</location>
    </subcellularLocation>
</comment>
<accession>E0XU81</accession>
<evidence type="ECO:0000256" key="5">
    <source>
        <dbReference type="ARBA" id="ARBA00048539"/>
    </source>
</evidence>
<keyword evidence="1 6" id="KW-0436">Ligase</keyword>
<dbReference type="AlphaFoldDB" id="E0XU81"/>
<gene>
    <name evidence="6" type="primary">tilS</name>
</gene>
<comment type="catalytic activity">
    <reaction evidence="5 6">
        <text>cytidine(34) in tRNA(Ile2) + L-lysine + ATP = lysidine(34) in tRNA(Ile2) + AMP + diphosphate + H(+)</text>
        <dbReference type="Rhea" id="RHEA:43744"/>
        <dbReference type="Rhea" id="RHEA-COMP:10625"/>
        <dbReference type="Rhea" id="RHEA-COMP:10670"/>
        <dbReference type="ChEBI" id="CHEBI:15378"/>
        <dbReference type="ChEBI" id="CHEBI:30616"/>
        <dbReference type="ChEBI" id="CHEBI:32551"/>
        <dbReference type="ChEBI" id="CHEBI:33019"/>
        <dbReference type="ChEBI" id="CHEBI:82748"/>
        <dbReference type="ChEBI" id="CHEBI:83665"/>
        <dbReference type="ChEBI" id="CHEBI:456215"/>
        <dbReference type="EC" id="6.3.4.19"/>
    </reaction>
</comment>
<keyword evidence="2 6" id="KW-0819">tRNA processing</keyword>
<keyword evidence="4 6" id="KW-0067">ATP-binding</keyword>
<feature type="binding site" evidence="6">
    <location>
        <begin position="35"/>
        <end position="40"/>
    </location>
    <ligand>
        <name>ATP</name>
        <dbReference type="ChEBI" id="CHEBI:30616"/>
    </ligand>
</feature>
<comment type="function">
    <text evidence="6">Ligates lysine onto the cytidine present at position 34 of the AUA codon-specific tRNA(Ile) that contains the anticodon CAU, in an ATP-dependent manner. Cytidine is converted to lysidine, thus changing the amino acid specificity of the tRNA from methionine to isoleucine.</text>
</comment>
<dbReference type="GO" id="GO:0005524">
    <property type="term" value="F:ATP binding"/>
    <property type="evidence" value="ECO:0007669"/>
    <property type="project" value="UniProtKB-UniRule"/>
</dbReference>
<dbReference type="CDD" id="cd01992">
    <property type="entry name" value="TilS_N"/>
    <property type="match status" value="1"/>
</dbReference>
<protein>
    <recommendedName>
        <fullName evidence="6">tRNA(Ile)-lysidine synthase</fullName>
        <ecNumber evidence="6">6.3.4.19</ecNumber>
    </recommendedName>
    <alternativeName>
        <fullName evidence="6">tRNA(Ile)-2-lysyl-cytidine synthase</fullName>
    </alternativeName>
    <alternativeName>
        <fullName evidence="6">tRNA(Ile)-lysidine synthetase</fullName>
    </alternativeName>
</protein>
<dbReference type="PANTHER" id="PTHR43033:SF1">
    <property type="entry name" value="TRNA(ILE)-LYSIDINE SYNTHASE-RELATED"/>
    <property type="match status" value="1"/>
</dbReference>
<dbReference type="GO" id="GO:0006400">
    <property type="term" value="P:tRNA modification"/>
    <property type="evidence" value="ECO:0007669"/>
    <property type="project" value="UniProtKB-UniRule"/>
</dbReference>
<sequence length="351" mass="38282">MELNRNRATGFFERRVGLGLINFVSDSSPLIVACSGGPDSSAALIAVVRVRERAGGGEVVAATFDHGLRPQVENDADIEFVQTLAGKMGVRSVVGKATEGFGTSEAAARKARYIWLGRVALEMSARACVSGHTLNDQAETVLLRLARGTGLTGASSMTNDAPWPFTLSGSTAGCDLPSLRLLRPLLNLRRQEIEEYLDALGLDAEGLNPRLDLSNETLEFSRNRVRHRVLPELRRLNPRVEEALAGFARRARRDDLALEAWAEAEWERLVYVGRSEVVIDRHSLYELPQAVAMRILRRAGKQLGLALDSSQLEALWNASSTSGVKLKLAGGAAFTDATDLRFLRYVSALVD</sequence>
<evidence type="ECO:0000256" key="2">
    <source>
        <dbReference type="ARBA" id="ARBA00022694"/>
    </source>
</evidence>
<dbReference type="GO" id="GO:0032267">
    <property type="term" value="F:tRNA(Ile)-lysidine synthase activity"/>
    <property type="evidence" value="ECO:0007669"/>
    <property type="project" value="UniProtKB-EC"/>
</dbReference>
<dbReference type="NCBIfam" id="TIGR02432">
    <property type="entry name" value="lysidine_TilS_N"/>
    <property type="match status" value="1"/>
</dbReference>
<dbReference type="InterPro" id="IPR014729">
    <property type="entry name" value="Rossmann-like_a/b/a_fold"/>
</dbReference>
<reference evidence="8" key="1">
    <citation type="journal article" date="2011" name="Environ. Microbiol.">
        <title>Time-series analyses of Monterey Bay coastal microbial picoplankton using a 'genome proxy' microarray.</title>
        <authorList>
            <person name="Rich V.I."/>
            <person name="Pham V.D."/>
            <person name="Eppley J."/>
            <person name="Shi Y."/>
            <person name="DeLong E.F."/>
        </authorList>
    </citation>
    <scope>NUCLEOTIDE SEQUENCE</scope>
</reference>
<dbReference type="InterPro" id="IPR012094">
    <property type="entry name" value="tRNA_Ile_lys_synt"/>
</dbReference>
<dbReference type="Gene3D" id="3.40.50.620">
    <property type="entry name" value="HUPs"/>
    <property type="match status" value="1"/>
</dbReference>
<evidence type="ECO:0000256" key="6">
    <source>
        <dbReference type="HAMAP-Rule" id="MF_01161"/>
    </source>
</evidence>
<dbReference type="PANTHER" id="PTHR43033">
    <property type="entry name" value="TRNA(ILE)-LYSIDINE SYNTHASE-RELATED"/>
    <property type="match status" value="1"/>
</dbReference>
<dbReference type="InterPro" id="IPR012795">
    <property type="entry name" value="tRNA_Ile_lys_synt_N"/>
</dbReference>